<feature type="compositionally biased region" description="Polar residues" evidence="1">
    <location>
        <begin position="1"/>
        <end position="21"/>
    </location>
</feature>
<dbReference type="Proteomes" id="UP000237105">
    <property type="component" value="Unassembled WGS sequence"/>
</dbReference>
<evidence type="ECO:0000313" key="3">
    <source>
        <dbReference type="Proteomes" id="UP000237105"/>
    </source>
</evidence>
<name>A0A2P5D5G5_PARAD</name>
<comment type="caution">
    <text evidence="2">The sequence shown here is derived from an EMBL/GenBank/DDBJ whole genome shotgun (WGS) entry which is preliminary data.</text>
</comment>
<accession>A0A2P5D5G5</accession>
<organism evidence="2 3">
    <name type="scientific">Parasponia andersonii</name>
    <name type="common">Sponia andersonii</name>
    <dbReference type="NCBI Taxonomy" id="3476"/>
    <lineage>
        <taxon>Eukaryota</taxon>
        <taxon>Viridiplantae</taxon>
        <taxon>Streptophyta</taxon>
        <taxon>Embryophyta</taxon>
        <taxon>Tracheophyta</taxon>
        <taxon>Spermatophyta</taxon>
        <taxon>Magnoliopsida</taxon>
        <taxon>eudicotyledons</taxon>
        <taxon>Gunneridae</taxon>
        <taxon>Pentapetalae</taxon>
        <taxon>rosids</taxon>
        <taxon>fabids</taxon>
        <taxon>Rosales</taxon>
        <taxon>Cannabaceae</taxon>
        <taxon>Parasponia</taxon>
    </lineage>
</organism>
<gene>
    <name evidence="2" type="ORF">PanWU01x14_095150</name>
</gene>
<protein>
    <submittedName>
        <fullName evidence="2">Uncharacterized protein</fullName>
    </submittedName>
</protein>
<feature type="region of interest" description="Disordered" evidence="1">
    <location>
        <begin position="1"/>
        <end position="51"/>
    </location>
</feature>
<reference evidence="3" key="1">
    <citation type="submission" date="2016-06" db="EMBL/GenBank/DDBJ databases">
        <title>Parallel loss of symbiosis genes in relatives of nitrogen-fixing non-legume Parasponia.</title>
        <authorList>
            <person name="Van Velzen R."/>
            <person name="Holmer R."/>
            <person name="Bu F."/>
            <person name="Rutten L."/>
            <person name="Van Zeijl A."/>
            <person name="Liu W."/>
            <person name="Santuari L."/>
            <person name="Cao Q."/>
            <person name="Sharma T."/>
            <person name="Shen D."/>
            <person name="Roswanjaya Y."/>
            <person name="Wardhani T."/>
            <person name="Kalhor M.S."/>
            <person name="Jansen J."/>
            <person name="Van den Hoogen J."/>
            <person name="Gungor B."/>
            <person name="Hartog M."/>
            <person name="Hontelez J."/>
            <person name="Verver J."/>
            <person name="Yang W.-C."/>
            <person name="Schijlen E."/>
            <person name="Repin R."/>
            <person name="Schilthuizen M."/>
            <person name="Schranz E."/>
            <person name="Heidstra R."/>
            <person name="Miyata K."/>
            <person name="Fedorova E."/>
            <person name="Kohlen W."/>
            <person name="Bisseling T."/>
            <person name="Smit S."/>
            <person name="Geurts R."/>
        </authorList>
    </citation>
    <scope>NUCLEOTIDE SEQUENCE [LARGE SCALE GENOMIC DNA]</scope>
    <source>
        <strain evidence="3">cv. WU1-14</strain>
    </source>
</reference>
<feature type="non-terminal residue" evidence="2">
    <location>
        <position position="1"/>
    </location>
</feature>
<sequence>TPSPSKTSSLPILETPSPSKTSSLPIPDIPSSPSNCSPNFPRSSTSTTVSPPFSISAFAIFYLFYDPTKSQPFCRLTKATLRIARQESVAIATSMPFIVNHLV</sequence>
<evidence type="ECO:0000313" key="2">
    <source>
        <dbReference type="EMBL" id="PON68544.1"/>
    </source>
</evidence>
<feature type="compositionally biased region" description="Low complexity" evidence="1">
    <location>
        <begin position="22"/>
        <end position="51"/>
    </location>
</feature>
<evidence type="ECO:0000256" key="1">
    <source>
        <dbReference type="SAM" id="MobiDB-lite"/>
    </source>
</evidence>
<dbReference type="AlphaFoldDB" id="A0A2P5D5G5"/>
<dbReference type="EMBL" id="JXTB01000062">
    <property type="protein sequence ID" value="PON68544.1"/>
    <property type="molecule type" value="Genomic_DNA"/>
</dbReference>
<keyword evidence="3" id="KW-1185">Reference proteome</keyword>
<proteinExistence type="predicted"/>